<protein>
    <submittedName>
        <fullName evidence="2">Uncharacterized protein</fullName>
    </submittedName>
</protein>
<dbReference type="AlphaFoldDB" id="A0A0D8XS17"/>
<dbReference type="OrthoDB" id="5876560at2759"/>
<sequence>MQIPMRPHDASPSQIISMQQPTVPPAPEMAMHDRIYQEMQKKSQGMDFNAPSKPIWTAITPTPETPTGNYDHDAIFQENLRKINDQSTTTISSTTEKVAQLKPTEGENMFRDILSVFDDAEKTDKTQTTTENVFKVVNEEKPSSTKIAVTEKETPNQVDDSTVQVNDRNVFYFHVDATTENIFDKIENQKNEAVQVGEGDNEENPIGPIVVEDRFPRIEPRTIMPIEDATVVPIMENDEIIENDPLAAFLRYFEQEAQKINSATAQPAVVDSETLKDEPNQDLPIAVDEPEPHIHEFPPHVPQLVTV</sequence>
<dbReference type="Proteomes" id="UP000053766">
    <property type="component" value="Unassembled WGS sequence"/>
</dbReference>
<dbReference type="STRING" id="29172.A0A0D8XS17"/>
<proteinExistence type="predicted"/>
<feature type="compositionally biased region" description="Polar residues" evidence="1">
    <location>
        <begin position="11"/>
        <end position="21"/>
    </location>
</feature>
<name>A0A0D8XS17_DICVI</name>
<accession>A0A0D8XS17</accession>
<feature type="region of interest" description="Disordered" evidence="1">
    <location>
        <begin position="1"/>
        <end position="24"/>
    </location>
</feature>
<organism evidence="2 3">
    <name type="scientific">Dictyocaulus viviparus</name>
    <name type="common">Bovine lungworm</name>
    <dbReference type="NCBI Taxonomy" id="29172"/>
    <lineage>
        <taxon>Eukaryota</taxon>
        <taxon>Metazoa</taxon>
        <taxon>Ecdysozoa</taxon>
        <taxon>Nematoda</taxon>
        <taxon>Chromadorea</taxon>
        <taxon>Rhabditida</taxon>
        <taxon>Rhabditina</taxon>
        <taxon>Rhabditomorpha</taxon>
        <taxon>Strongyloidea</taxon>
        <taxon>Metastrongylidae</taxon>
        <taxon>Dictyocaulus</taxon>
    </lineage>
</organism>
<gene>
    <name evidence="2" type="ORF">DICVIV_07337</name>
</gene>
<evidence type="ECO:0000256" key="1">
    <source>
        <dbReference type="SAM" id="MobiDB-lite"/>
    </source>
</evidence>
<reference evidence="2 3" key="1">
    <citation type="submission" date="2013-11" db="EMBL/GenBank/DDBJ databases">
        <title>Draft genome of the bovine lungworm Dictyocaulus viviparus.</title>
        <authorList>
            <person name="Mitreva M."/>
        </authorList>
    </citation>
    <scope>NUCLEOTIDE SEQUENCE [LARGE SCALE GENOMIC DNA]</scope>
    <source>
        <strain evidence="2 3">HannoverDv2000</strain>
    </source>
</reference>
<keyword evidence="3" id="KW-1185">Reference proteome</keyword>
<dbReference type="EMBL" id="KN716344">
    <property type="protein sequence ID" value="KJH46592.1"/>
    <property type="molecule type" value="Genomic_DNA"/>
</dbReference>
<reference evidence="3" key="2">
    <citation type="journal article" date="2016" name="Sci. Rep.">
        <title>Dictyocaulus viviparus genome, variome and transcriptome elucidate lungworm biology and support future intervention.</title>
        <authorList>
            <person name="McNulty S.N."/>
            <person name="Strube C."/>
            <person name="Rosa B.A."/>
            <person name="Martin J.C."/>
            <person name="Tyagi R."/>
            <person name="Choi Y.J."/>
            <person name="Wang Q."/>
            <person name="Hallsworth Pepin K."/>
            <person name="Zhang X."/>
            <person name="Ozersky P."/>
            <person name="Wilson R.K."/>
            <person name="Sternberg P.W."/>
            <person name="Gasser R.B."/>
            <person name="Mitreva M."/>
        </authorList>
    </citation>
    <scope>NUCLEOTIDE SEQUENCE [LARGE SCALE GENOMIC DNA]</scope>
    <source>
        <strain evidence="3">HannoverDv2000</strain>
    </source>
</reference>
<evidence type="ECO:0000313" key="2">
    <source>
        <dbReference type="EMBL" id="KJH46592.1"/>
    </source>
</evidence>
<evidence type="ECO:0000313" key="3">
    <source>
        <dbReference type="Proteomes" id="UP000053766"/>
    </source>
</evidence>